<keyword evidence="1" id="KW-0175">Coiled coil</keyword>
<organism evidence="2">
    <name type="scientific">Proboscia inermis</name>
    <dbReference type="NCBI Taxonomy" id="420281"/>
    <lineage>
        <taxon>Eukaryota</taxon>
        <taxon>Sar</taxon>
        <taxon>Stramenopiles</taxon>
        <taxon>Ochrophyta</taxon>
        <taxon>Bacillariophyta</taxon>
        <taxon>Coscinodiscophyceae</taxon>
        <taxon>Rhizosoleniophycidae</taxon>
        <taxon>Rhizosoleniales</taxon>
        <taxon>Rhizosoleniaceae</taxon>
        <taxon>Proboscia</taxon>
    </lineage>
</organism>
<dbReference type="EMBL" id="HBEL01044993">
    <property type="protein sequence ID" value="CAD8424800.1"/>
    <property type="molecule type" value="Transcribed_RNA"/>
</dbReference>
<accession>A0A7S0GLK1</accession>
<proteinExistence type="predicted"/>
<name>A0A7S0GLK1_9STRA</name>
<evidence type="ECO:0000313" key="2">
    <source>
        <dbReference type="EMBL" id="CAD8424800.1"/>
    </source>
</evidence>
<reference evidence="2" key="1">
    <citation type="submission" date="2021-01" db="EMBL/GenBank/DDBJ databases">
        <authorList>
            <person name="Corre E."/>
            <person name="Pelletier E."/>
            <person name="Niang G."/>
            <person name="Scheremetjew M."/>
            <person name="Finn R."/>
            <person name="Kale V."/>
            <person name="Holt S."/>
            <person name="Cochrane G."/>
            <person name="Meng A."/>
            <person name="Brown T."/>
            <person name="Cohen L."/>
        </authorList>
    </citation>
    <scope>NUCLEOTIDE SEQUENCE</scope>
    <source>
        <strain evidence="2">CCAP1064/1</strain>
    </source>
</reference>
<sequence length="712" mass="80811">MEEQHDVASEVIAQWEARCTSLTEQMDEIQETADIAVEELEERFSDLESELEEGKKNEEESKLKKLHLVDQLSLNLKNAKDELHVALSRGENLSTKLVEEEERYSFMENAKLSLEHNLALELQSRVETQMALESEEKLVKAAKGDMETLQIKLQEEQTRVSNITTELCDCQVVVGQLQDEVRDSHECLQSRITDEISVKTTEKVTEALRSQISDVREQLVLHKDELSKEHESRLETERELINLKADLAFLVESVEDDSESEIHKQMRKLVGKATGDKIKREKNEIDELRSSLEHVMEELLAAKTAEREADERAASARLGASLNEQEALAVKADLAYLSETIVRMREEDDSALESLRFRIGFLEEENENSLLTHEDELRPLRLALDQIVLEKDRLLHSLHEAESINATLQERERENFDAEPEMELHLLRIEKSQLLASLSEAASTAERRIREAVTTVVAQSEAETILEKELRYTAEQVCDEMQLQMNELQQSNRDISLRLESSTSNDRMDILNVSSSSNVVAADTNEILMLQISTLNAEKQKFKDDNLSLQNKLIESKSSNEKLTERCRHAEVLSRKATRGGNFESDVAEEVARLRCDALNASQANGHSNYSFRISSNMNGGMNTSDLMGMSAEELYDMVSQLRESVKEERDLYHELLAEHEDLLALLAQQDLERSSLQASLSNHAGESAVADAIREAEESAVARFGEYVRLA</sequence>
<feature type="coiled-coil region" evidence="1">
    <location>
        <begin position="12"/>
        <end position="166"/>
    </location>
</feature>
<dbReference type="AlphaFoldDB" id="A0A7S0GLK1"/>
<evidence type="ECO:0000256" key="1">
    <source>
        <dbReference type="SAM" id="Coils"/>
    </source>
</evidence>
<protein>
    <submittedName>
        <fullName evidence="2">Uncharacterized protein</fullName>
    </submittedName>
</protein>
<gene>
    <name evidence="2" type="ORF">PINE0816_LOCUS20960</name>
</gene>
<feature type="coiled-coil region" evidence="1">
    <location>
        <begin position="278"/>
        <end position="305"/>
    </location>
</feature>